<dbReference type="PANTHER" id="PTHR38479">
    <property type="entry name" value="LMO0824 PROTEIN"/>
    <property type="match status" value="1"/>
</dbReference>
<dbReference type="Pfam" id="PF06224">
    <property type="entry name" value="AlkZ-like"/>
    <property type="match status" value="1"/>
</dbReference>
<gene>
    <name evidence="1" type="ORF">ACFQ4H_14440</name>
</gene>
<accession>A0ABW3YCW1</accession>
<dbReference type="InterPro" id="IPR009351">
    <property type="entry name" value="AlkZ-like"/>
</dbReference>
<evidence type="ECO:0000313" key="1">
    <source>
        <dbReference type="EMBL" id="MFD1322293.1"/>
    </source>
</evidence>
<dbReference type="Proteomes" id="UP001597260">
    <property type="component" value="Unassembled WGS sequence"/>
</dbReference>
<keyword evidence="2" id="KW-1185">Reference proteome</keyword>
<organism evidence="1 2">
    <name type="scientific">Micromonospora sonneratiae</name>
    <dbReference type="NCBI Taxonomy" id="1184706"/>
    <lineage>
        <taxon>Bacteria</taxon>
        <taxon>Bacillati</taxon>
        <taxon>Actinomycetota</taxon>
        <taxon>Actinomycetes</taxon>
        <taxon>Micromonosporales</taxon>
        <taxon>Micromonosporaceae</taxon>
        <taxon>Micromonospora</taxon>
    </lineage>
</organism>
<reference evidence="2" key="1">
    <citation type="journal article" date="2019" name="Int. J. Syst. Evol. Microbiol.">
        <title>The Global Catalogue of Microorganisms (GCM) 10K type strain sequencing project: providing services to taxonomists for standard genome sequencing and annotation.</title>
        <authorList>
            <consortium name="The Broad Institute Genomics Platform"/>
            <consortium name="The Broad Institute Genome Sequencing Center for Infectious Disease"/>
            <person name="Wu L."/>
            <person name="Ma J."/>
        </authorList>
    </citation>
    <scope>NUCLEOTIDE SEQUENCE [LARGE SCALE GENOMIC DNA]</scope>
    <source>
        <strain evidence="2">JCM 31037</strain>
    </source>
</reference>
<evidence type="ECO:0000313" key="2">
    <source>
        <dbReference type="Proteomes" id="UP001597260"/>
    </source>
</evidence>
<protein>
    <submittedName>
        <fullName evidence="1">Winged helix DNA-binding domain-containing protein</fullName>
    </submittedName>
</protein>
<name>A0ABW3YCW1_9ACTN</name>
<keyword evidence="1" id="KW-0238">DNA-binding</keyword>
<comment type="caution">
    <text evidence="1">The sequence shown here is derived from an EMBL/GenBank/DDBJ whole genome shotgun (WGS) entry which is preliminary data.</text>
</comment>
<dbReference type="GO" id="GO:0003677">
    <property type="term" value="F:DNA binding"/>
    <property type="evidence" value="ECO:0007669"/>
    <property type="project" value="UniProtKB-KW"/>
</dbReference>
<dbReference type="EMBL" id="JBHTMP010000019">
    <property type="protein sequence ID" value="MFD1322293.1"/>
    <property type="molecule type" value="Genomic_DNA"/>
</dbReference>
<dbReference type="PANTHER" id="PTHR38479:SF2">
    <property type="entry name" value="WINGED HELIX DNA-BINDING DOMAIN-CONTAINING PROTEIN"/>
    <property type="match status" value="1"/>
</dbReference>
<dbReference type="RefSeq" id="WP_377571080.1">
    <property type="nucleotide sequence ID" value="NZ_JBHTMP010000019.1"/>
</dbReference>
<sequence>MSNPPTTAVLSSRTLNRAAMHRQLLLQRGHLPPGDAVAHLVGMQAQAPNSPYIGLWSRLENFHHRELTDLLYNRHLVRGSVLRGTQHLVTARDYRWLRPLMQPALDRGRQAAFGRDTAGMDLAELGAVGRALLHGQTLTRPQLRDRLAERWPDRNPEALAWSVQALVPVVHPPPSGTWGRGGATPFTLAEDWLGEPLATRPRPEDLIRRYLAAYGPATVADIQTWSGLTRLREIADRISHQLRTFRDDAGNEVLDLPDAPLPDPDIPAPPRFLPAFDNLIVAYANRTRLMTDATRKRVCIGAMIAPTILIDGHVAGTWKIAPSRGHATLLIEPFTALPKADHEALTAEGAKLLAFTAPTDTPQEIRIQTPH</sequence>
<proteinExistence type="predicted"/>